<evidence type="ECO:0000256" key="2">
    <source>
        <dbReference type="ARBA" id="ARBA00008873"/>
    </source>
</evidence>
<feature type="transmembrane region" description="Helical" evidence="9">
    <location>
        <begin position="293"/>
        <end position="316"/>
    </location>
</feature>
<dbReference type="Gene3D" id="1.20.1510.10">
    <property type="entry name" value="Cation efflux protein transmembrane domain"/>
    <property type="match status" value="2"/>
</dbReference>
<dbReference type="InterPro" id="IPR058533">
    <property type="entry name" value="Cation_efflux_TM"/>
</dbReference>
<comment type="caution">
    <text evidence="13">The sequence shown here is derived from an EMBL/GenBank/DDBJ whole genome shotgun (WGS) entry which is preliminary data.</text>
</comment>
<evidence type="ECO:0000256" key="5">
    <source>
        <dbReference type="ARBA" id="ARBA00022833"/>
    </source>
</evidence>
<evidence type="ECO:0000259" key="11">
    <source>
        <dbReference type="Pfam" id="PF16916"/>
    </source>
</evidence>
<feature type="transmembrane region" description="Helical" evidence="9">
    <location>
        <begin position="12"/>
        <end position="34"/>
    </location>
</feature>
<protein>
    <submittedName>
        <fullName evidence="13">Zinc resistance conferring protein</fullName>
    </submittedName>
</protein>
<evidence type="ECO:0000256" key="3">
    <source>
        <dbReference type="ARBA" id="ARBA00022448"/>
    </source>
</evidence>
<keyword evidence="6 9" id="KW-1133">Transmembrane helix</keyword>
<feature type="compositionally biased region" description="Polar residues" evidence="8">
    <location>
        <begin position="220"/>
        <end position="231"/>
    </location>
</feature>
<feature type="compositionally biased region" description="Low complexity" evidence="8">
    <location>
        <begin position="210"/>
        <end position="219"/>
    </location>
</feature>
<dbReference type="InterPro" id="IPR036837">
    <property type="entry name" value="Cation_efflux_CTD_sf"/>
</dbReference>
<dbReference type="InterPro" id="IPR027469">
    <property type="entry name" value="Cation_efflux_TMD_sf"/>
</dbReference>
<dbReference type="PANTHER" id="PTHR45820:SF4">
    <property type="entry name" value="ZINC TRANSPORTER 63C, ISOFORM F"/>
    <property type="match status" value="1"/>
</dbReference>
<evidence type="ECO:0000313" key="14">
    <source>
        <dbReference type="Proteomes" id="UP001498398"/>
    </source>
</evidence>
<dbReference type="Pfam" id="PF01545">
    <property type="entry name" value="Cation_efflux"/>
    <property type="match status" value="1"/>
</dbReference>
<accession>A0ABR1JQJ7</accession>
<comment type="similarity">
    <text evidence="2">Belongs to the cation diffusion facilitator (CDF) transporter (TC 2.A.4) family. SLC30A subfamily.</text>
</comment>
<feature type="region of interest" description="Disordered" evidence="8">
    <location>
        <begin position="209"/>
        <end position="285"/>
    </location>
</feature>
<evidence type="ECO:0000256" key="7">
    <source>
        <dbReference type="ARBA" id="ARBA00023136"/>
    </source>
</evidence>
<feature type="region of interest" description="Disordered" evidence="8">
    <location>
        <begin position="140"/>
        <end position="188"/>
    </location>
</feature>
<dbReference type="InterPro" id="IPR027470">
    <property type="entry name" value="Cation_efflux_CTD"/>
</dbReference>
<dbReference type="EMBL" id="JBANRG010000009">
    <property type="protein sequence ID" value="KAK7463657.1"/>
    <property type="molecule type" value="Genomic_DNA"/>
</dbReference>
<comment type="subcellular location">
    <subcellularLocation>
        <location evidence="1">Membrane</location>
        <topology evidence="1">Multi-pass membrane protein</topology>
    </subcellularLocation>
</comment>
<evidence type="ECO:0000313" key="13">
    <source>
        <dbReference type="EMBL" id="KAK7465625.1"/>
    </source>
</evidence>
<evidence type="ECO:0000256" key="8">
    <source>
        <dbReference type="SAM" id="MobiDB-lite"/>
    </source>
</evidence>
<dbReference type="Pfam" id="PF16916">
    <property type="entry name" value="ZT_dimer"/>
    <property type="match status" value="1"/>
</dbReference>
<evidence type="ECO:0000256" key="4">
    <source>
        <dbReference type="ARBA" id="ARBA00022692"/>
    </source>
</evidence>
<evidence type="ECO:0000256" key="1">
    <source>
        <dbReference type="ARBA" id="ARBA00004141"/>
    </source>
</evidence>
<feature type="domain" description="Cation efflux protein cytoplasmic" evidence="11">
    <location>
        <begin position="357"/>
        <end position="429"/>
    </location>
</feature>
<sequence>MAVSRATRISILLAIDVLFFFVELIVGYAVGSLALVADSFHMLNDVMSLVVALYAIKLTSENAADSRYSYGWHRAEILAALVNGVFLLALCFSISLEALERFFSTPEISNPRLVVIVGSLGLASNIVGLFLFHEHGHSHSHSHGHSHNQIETPSPVLASGEATPTQKIPVRRSRSRTHSLSHSGSYSSLYGHPAATRASLVQTAQDLAFARSPSPSARRNSTSMPNLSAENSLEDDSATEVPDADHDGPDPHVSQANENTPLLHANDSGQHSSSGHSHSHSHSHSGSMNMHAILLHVLGDALGNVGVIATGLIIWFSSWSFKYYFDPIISLVITAIIFSSALPLVRSASFILLQAVPPTVSLEDVRTSILDVDGVLSLHELHVWQLSETKIVASVHVLASRKHDFMPIAAKIRRVLHQRGIHSSTIQPEYAKISRPEEQLRTTEETSCLIVCPQDRECDPRENACCPPPSSEV</sequence>
<organism evidence="13 14">
    <name type="scientific">Marasmiellus scandens</name>
    <dbReference type="NCBI Taxonomy" id="2682957"/>
    <lineage>
        <taxon>Eukaryota</taxon>
        <taxon>Fungi</taxon>
        <taxon>Dikarya</taxon>
        <taxon>Basidiomycota</taxon>
        <taxon>Agaricomycotina</taxon>
        <taxon>Agaricomycetes</taxon>
        <taxon>Agaricomycetidae</taxon>
        <taxon>Agaricales</taxon>
        <taxon>Marasmiineae</taxon>
        <taxon>Omphalotaceae</taxon>
        <taxon>Marasmiellus</taxon>
    </lineage>
</organism>
<keyword evidence="14" id="KW-1185">Reference proteome</keyword>
<dbReference type="SUPFAM" id="SSF160240">
    <property type="entry name" value="Cation efflux protein cytoplasmic domain-like"/>
    <property type="match status" value="1"/>
</dbReference>
<dbReference type="EMBL" id="JBANRG010000006">
    <property type="protein sequence ID" value="KAK7465625.1"/>
    <property type="molecule type" value="Genomic_DNA"/>
</dbReference>
<feature type="compositionally biased region" description="Basic residues" evidence="8">
    <location>
        <begin position="169"/>
        <end position="179"/>
    </location>
</feature>
<dbReference type="InterPro" id="IPR002524">
    <property type="entry name" value="Cation_efflux"/>
</dbReference>
<feature type="transmembrane region" description="Helical" evidence="9">
    <location>
        <begin position="328"/>
        <end position="345"/>
    </location>
</feature>
<reference evidence="13 14" key="1">
    <citation type="submission" date="2024-01" db="EMBL/GenBank/DDBJ databases">
        <title>A draft genome for the cacao thread blight pathogen Marasmiellus scandens.</title>
        <authorList>
            <person name="Baruah I.K."/>
            <person name="Leung J."/>
            <person name="Bukari Y."/>
            <person name="Amoako-Attah I."/>
            <person name="Meinhardt L.W."/>
            <person name="Bailey B.A."/>
            <person name="Cohen S.P."/>
        </authorList>
    </citation>
    <scope>NUCLEOTIDE SEQUENCE [LARGE SCALE GENOMIC DNA]</scope>
    <source>
        <strain evidence="13 14">GH-19</strain>
    </source>
</reference>
<evidence type="ECO:0000256" key="9">
    <source>
        <dbReference type="SAM" id="Phobius"/>
    </source>
</evidence>
<feature type="transmembrane region" description="Helical" evidence="9">
    <location>
        <begin position="111"/>
        <end position="132"/>
    </location>
</feature>
<dbReference type="Proteomes" id="UP001498398">
    <property type="component" value="Unassembled WGS sequence"/>
</dbReference>
<evidence type="ECO:0000256" key="6">
    <source>
        <dbReference type="ARBA" id="ARBA00022989"/>
    </source>
</evidence>
<evidence type="ECO:0000259" key="10">
    <source>
        <dbReference type="Pfam" id="PF01545"/>
    </source>
</evidence>
<gene>
    <name evidence="13" type="primary">ZRC1_1</name>
    <name evidence="12" type="synonym">ZRC1_2</name>
    <name evidence="13" type="ORF">VKT23_005598</name>
    <name evidence="12" type="ORF">VKT23_007001</name>
</gene>
<keyword evidence="5" id="KW-0862">Zinc</keyword>
<dbReference type="PANTHER" id="PTHR45820">
    <property type="entry name" value="FI23527P1"/>
    <property type="match status" value="1"/>
</dbReference>
<keyword evidence="4 9" id="KW-0812">Transmembrane</keyword>
<feature type="transmembrane region" description="Helical" evidence="9">
    <location>
        <begin position="77"/>
        <end position="99"/>
    </location>
</feature>
<keyword evidence="7 9" id="KW-0472">Membrane</keyword>
<dbReference type="NCBIfam" id="TIGR01297">
    <property type="entry name" value="CDF"/>
    <property type="match status" value="1"/>
</dbReference>
<feature type="domain" description="Cation efflux protein transmembrane" evidence="10">
    <location>
        <begin position="11"/>
        <end position="353"/>
    </location>
</feature>
<proteinExistence type="inferred from homology"/>
<name>A0ABR1JQJ7_9AGAR</name>
<evidence type="ECO:0000313" key="12">
    <source>
        <dbReference type="EMBL" id="KAK7463657.1"/>
    </source>
</evidence>
<keyword evidence="3" id="KW-0813">Transport</keyword>
<dbReference type="SUPFAM" id="SSF161111">
    <property type="entry name" value="Cation efflux protein transmembrane domain-like"/>
    <property type="match status" value="1"/>
</dbReference>